<comment type="similarity">
    <text evidence="1">Belongs to the peptidase S1 family.</text>
</comment>
<dbReference type="SMART" id="SM00458">
    <property type="entry name" value="RICIN"/>
    <property type="match status" value="2"/>
</dbReference>
<protein>
    <submittedName>
        <fullName evidence="5">RICIN domain-containing protein</fullName>
    </submittedName>
</protein>
<dbReference type="InterPro" id="IPR000772">
    <property type="entry name" value="Ricin_B_lectin"/>
</dbReference>
<dbReference type="InterPro" id="IPR009003">
    <property type="entry name" value="Peptidase_S1_PA"/>
</dbReference>
<dbReference type="Pfam" id="PF00652">
    <property type="entry name" value="Ricin_B_lectin"/>
    <property type="match status" value="1"/>
</dbReference>
<dbReference type="Pfam" id="PF14200">
    <property type="entry name" value="RicinB_lectin_2"/>
    <property type="match status" value="1"/>
</dbReference>
<dbReference type="PANTHER" id="PTHR24276">
    <property type="entry name" value="POLYSERASE-RELATED"/>
    <property type="match status" value="1"/>
</dbReference>
<keyword evidence="3" id="KW-0732">Signal</keyword>
<gene>
    <name evidence="5" type="ORF">ACFP0N_22695</name>
</gene>
<proteinExistence type="inferred from homology"/>
<evidence type="ECO:0000259" key="4">
    <source>
        <dbReference type="PROSITE" id="PS50240"/>
    </source>
</evidence>
<comment type="caution">
    <text evidence="5">The sequence shown here is derived from an EMBL/GenBank/DDBJ whole genome shotgun (WGS) entry which is preliminary data.</text>
</comment>
<keyword evidence="6" id="KW-1185">Reference proteome</keyword>
<dbReference type="EMBL" id="JBHSOD010000031">
    <property type="protein sequence ID" value="MFC5887777.1"/>
    <property type="molecule type" value="Genomic_DNA"/>
</dbReference>
<dbReference type="InterPro" id="IPR043504">
    <property type="entry name" value="Peptidase_S1_PA_chymotrypsin"/>
</dbReference>
<dbReference type="InterPro" id="IPR001254">
    <property type="entry name" value="Trypsin_dom"/>
</dbReference>
<dbReference type="PROSITE" id="PS50231">
    <property type="entry name" value="RICIN_B_LECTIN"/>
    <property type="match status" value="2"/>
</dbReference>
<name>A0ABW1F034_9ACTN</name>
<dbReference type="Proteomes" id="UP001596067">
    <property type="component" value="Unassembled WGS sequence"/>
</dbReference>
<feature type="domain" description="Peptidase S1" evidence="4">
    <location>
        <begin position="163"/>
        <end position="380"/>
    </location>
</feature>
<evidence type="ECO:0000256" key="3">
    <source>
        <dbReference type="SAM" id="SignalP"/>
    </source>
</evidence>
<dbReference type="Pfam" id="PF00089">
    <property type="entry name" value="Trypsin"/>
    <property type="match status" value="1"/>
</dbReference>
<dbReference type="SUPFAM" id="SSF50494">
    <property type="entry name" value="Trypsin-like serine proteases"/>
    <property type="match status" value="1"/>
</dbReference>
<dbReference type="InterPro" id="IPR035992">
    <property type="entry name" value="Ricin_B-like_lectins"/>
</dbReference>
<evidence type="ECO:0000313" key="6">
    <source>
        <dbReference type="Proteomes" id="UP001596067"/>
    </source>
</evidence>
<dbReference type="InterPro" id="IPR001314">
    <property type="entry name" value="Peptidase_S1A"/>
</dbReference>
<dbReference type="PRINTS" id="PR00722">
    <property type="entry name" value="CHYMOTRYPSIN"/>
</dbReference>
<dbReference type="SUPFAM" id="SSF50370">
    <property type="entry name" value="Ricin B-like lectins"/>
    <property type="match status" value="2"/>
</dbReference>
<dbReference type="PANTHER" id="PTHR24276:SF98">
    <property type="entry name" value="FI18310P1-RELATED"/>
    <property type="match status" value="1"/>
</dbReference>
<feature type="chain" id="PRO_5045967771" evidence="3">
    <location>
        <begin position="28"/>
        <end position="670"/>
    </location>
</feature>
<dbReference type="Gene3D" id="2.80.10.50">
    <property type="match status" value="2"/>
</dbReference>
<accession>A0ABW1F034</accession>
<dbReference type="Gene3D" id="2.40.10.10">
    <property type="entry name" value="Trypsin-like serine proteases"/>
    <property type="match status" value="1"/>
</dbReference>
<organism evidence="5 6">
    <name type="scientific">Kitasatospora aburaviensis</name>
    <dbReference type="NCBI Taxonomy" id="67265"/>
    <lineage>
        <taxon>Bacteria</taxon>
        <taxon>Bacillati</taxon>
        <taxon>Actinomycetota</taxon>
        <taxon>Actinomycetes</taxon>
        <taxon>Kitasatosporales</taxon>
        <taxon>Streptomycetaceae</taxon>
        <taxon>Kitasatospora</taxon>
    </lineage>
</organism>
<dbReference type="SMART" id="SM00020">
    <property type="entry name" value="Tryp_SPc"/>
    <property type="match status" value="1"/>
</dbReference>
<keyword evidence="2" id="KW-1015">Disulfide bond</keyword>
<feature type="signal peptide" evidence="3">
    <location>
        <begin position="1"/>
        <end position="27"/>
    </location>
</feature>
<dbReference type="RefSeq" id="WP_313767073.1">
    <property type="nucleotide sequence ID" value="NZ_BAAAVH010000020.1"/>
</dbReference>
<evidence type="ECO:0000256" key="2">
    <source>
        <dbReference type="ARBA" id="ARBA00023157"/>
    </source>
</evidence>
<dbReference type="InterPro" id="IPR050430">
    <property type="entry name" value="Peptidase_S1"/>
</dbReference>
<evidence type="ECO:0000256" key="1">
    <source>
        <dbReference type="ARBA" id="ARBA00007664"/>
    </source>
</evidence>
<dbReference type="CDD" id="cd00161">
    <property type="entry name" value="beta-trefoil_Ricin-like"/>
    <property type="match status" value="2"/>
</dbReference>
<dbReference type="PROSITE" id="PS50240">
    <property type="entry name" value="TRYPSIN_DOM"/>
    <property type="match status" value="1"/>
</dbReference>
<reference evidence="6" key="1">
    <citation type="journal article" date="2019" name="Int. J. Syst. Evol. Microbiol.">
        <title>The Global Catalogue of Microorganisms (GCM) 10K type strain sequencing project: providing services to taxonomists for standard genome sequencing and annotation.</title>
        <authorList>
            <consortium name="The Broad Institute Genomics Platform"/>
            <consortium name="The Broad Institute Genome Sequencing Center for Infectious Disease"/>
            <person name="Wu L."/>
            <person name="Ma J."/>
        </authorList>
    </citation>
    <scope>NUCLEOTIDE SEQUENCE [LARGE SCALE GENOMIC DNA]</scope>
    <source>
        <strain evidence="6">CGMCC 4.1469</strain>
    </source>
</reference>
<evidence type="ECO:0000313" key="5">
    <source>
        <dbReference type="EMBL" id="MFC5887777.1"/>
    </source>
</evidence>
<sequence length="670" mass="69207">MHTSRRWAWPLAAALLAVAAVTGSAPAAAVAETAPSAVEGYGYPGAARILEQQHVRLKSGDGNILLIDCSSPGNLLEVFSRALDPGPAKICFRVDSPTGYLALELPSVYSIKGDDHTVRATLHNGSSSSSTEIRKNYYTPVGEGASTDGTTLLELTATDGPQATAGPAATAPAAVAALTVGRPGRPGAHSCTATLVAPQWLLSAAGCFADQPDTPTAVAAGAPRQQSTATVNGRSIEVVELVPRTDRDLVLARLAESVATATPVAVATAAPAAGEELRVLGLGRTGTEWLPKAPHASAVTTGAVAATGLDLTARTPADRVCQGDGGGPVWRVGNGEPAIVGVLSRSWQAGCLGTDATETRTGAYAGRVDDLATWVKVTTSAGPYLLSNTVTGKCADIPDLGPGRIGAPVGQYTCDGTAADNQLFYWDSFGTGSDGLTQYVIRNAKDGLCLDVHDHGAVELGALVSEYTCDGTAADNQLFERVPRPTGGAWIVNVKSGLCLDVDGVRTGGDGARLTLYACSDSDDHTWTTVTAAGPYLFLNTVMGKCADVPDLGPGRIGAPVGLYSCVGTAADNQLFYWEGSGTGQYVIRNAKDGLCLDVHDHGAVELGALVSEYTCDGTAADNQLFERVPRPTGGAWIVNVKSGLCLDADGTRLTLYTCSDDDDHNWQLR</sequence>